<proteinExistence type="predicted"/>
<dbReference type="Pfam" id="PF15249">
    <property type="entry name" value="GLTSCR1"/>
    <property type="match status" value="1"/>
</dbReference>
<feature type="compositionally biased region" description="Basic and acidic residues" evidence="1">
    <location>
        <begin position="402"/>
        <end position="414"/>
    </location>
</feature>
<evidence type="ECO:0000259" key="2">
    <source>
        <dbReference type="Pfam" id="PF15249"/>
    </source>
</evidence>
<feature type="region of interest" description="Disordered" evidence="1">
    <location>
        <begin position="376"/>
        <end position="414"/>
    </location>
</feature>
<sequence>MVEVVVEVAVMVTKVEVVTLTVVDVVVVAVTEVQTTEVAATMAENDCRQNSFAEFFGNGRAQIGRRREFRLKIRRNLIGENEMEKAMALAQQQQRQQMQKQVLIQQQQQQHHHHQQQFLLLQQIQQQQQAISRFPSNIDSHLRSPLHPIKNQQHPQNPNPNHLQNPNASVLQPNRSQGLPHTSPAHQSELHMAYQDAWRVCHPDFKRPFSSLEDACERLLPYHVVADYEAEEDDRILDSDSTGQALSRSQQWDQNIANKVSEFTATFEKQVLAFNIISRKRAMGEFRSEERLLVEQMLLQEERRALFEARAEMETRGREAHAASLRMAVIAQAEQARAEMMARAPIRANALGMGAHEMDQEVNHDEMMNGWGENIHRDEREPSEDFLNDEERENGDIGMQSDWREGGEFDLNIR</sequence>
<protein>
    <recommendedName>
        <fullName evidence="2">GLTSCR protein conserved domain-containing protein</fullName>
    </recommendedName>
</protein>
<gene>
    <name evidence="3" type="ORF">LSAT_V11C800389490</name>
</gene>
<dbReference type="InterPro" id="IPR015671">
    <property type="entry name" value="GSCR1_dom"/>
</dbReference>
<dbReference type="PANTHER" id="PTHR15572">
    <property type="entry name" value="GLIOMA TUMOR SUPPRESSOR CANDIDATE REGION GENE 1"/>
    <property type="match status" value="1"/>
</dbReference>
<dbReference type="GO" id="GO:0016514">
    <property type="term" value="C:SWI/SNF complex"/>
    <property type="evidence" value="ECO:0000318"/>
    <property type="project" value="GO_Central"/>
</dbReference>
<accession>A0A9R1UV03</accession>
<dbReference type="PANTHER" id="PTHR15572:SF0">
    <property type="entry name" value="GLUTAMINE-RICH PROTEIN-RELATED"/>
    <property type="match status" value="1"/>
</dbReference>
<evidence type="ECO:0000313" key="3">
    <source>
        <dbReference type="EMBL" id="KAJ0193398.1"/>
    </source>
</evidence>
<dbReference type="InterPro" id="IPR052438">
    <property type="entry name" value="Chromatin_remod/trans_coact"/>
</dbReference>
<comment type="caution">
    <text evidence="3">The sequence shown here is derived from an EMBL/GenBank/DDBJ whole genome shotgun (WGS) entry which is preliminary data.</text>
</comment>
<organism evidence="3 4">
    <name type="scientific">Lactuca sativa</name>
    <name type="common">Garden lettuce</name>
    <dbReference type="NCBI Taxonomy" id="4236"/>
    <lineage>
        <taxon>Eukaryota</taxon>
        <taxon>Viridiplantae</taxon>
        <taxon>Streptophyta</taxon>
        <taxon>Embryophyta</taxon>
        <taxon>Tracheophyta</taxon>
        <taxon>Spermatophyta</taxon>
        <taxon>Magnoliopsida</taxon>
        <taxon>eudicotyledons</taxon>
        <taxon>Gunneridae</taxon>
        <taxon>Pentapetalae</taxon>
        <taxon>asterids</taxon>
        <taxon>campanulids</taxon>
        <taxon>Asterales</taxon>
        <taxon>Asteraceae</taxon>
        <taxon>Cichorioideae</taxon>
        <taxon>Cichorieae</taxon>
        <taxon>Lactucinae</taxon>
        <taxon>Lactuca</taxon>
    </lineage>
</organism>
<keyword evidence="4" id="KW-1185">Reference proteome</keyword>
<name>A0A9R1UV03_LACSA</name>
<feature type="domain" description="GLTSCR protein conserved" evidence="2">
    <location>
        <begin position="196"/>
        <end position="309"/>
    </location>
</feature>
<evidence type="ECO:0000256" key="1">
    <source>
        <dbReference type="SAM" id="MobiDB-lite"/>
    </source>
</evidence>
<dbReference type="GO" id="GO:0045893">
    <property type="term" value="P:positive regulation of DNA-templated transcription"/>
    <property type="evidence" value="ECO:0000318"/>
    <property type="project" value="GO_Central"/>
</dbReference>
<feature type="compositionally biased region" description="Low complexity" evidence="1">
    <location>
        <begin position="151"/>
        <end position="167"/>
    </location>
</feature>
<dbReference type="AlphaFoldDB" id="A0A9R1UV03"/>
<feature type="compositionally biased region" description="Acidic residues" evidence="1">
    <location>
        <begin position="381"/>
        <end position="393"/>
    </location>
</feature>
<dbReference type="Proteomes" id="UP000235145">
    <property type="component" value="Unassembled WGS sequence"/>
</dbReference>
<dbReference type="EMBL" id="NBSK02000008">
    <property type="protein sequence ID" value="KAJ0193398.1"/>
    <property type="molecule type" value="Genomic_DNA"/>
</dbReference>
<feature type="region of interest" description="Disordered" evidence="1">
    <location>
        <begin position="138"/>
        <end position="184"/>
    </location>
</feature>
<reference evidence="3 4" key="1">
    <citation type="journal article" date="2017" name="Nat. Commun.">
        <title>Genome assembly with in vitro proximity ligation data and whole-genome triplication in lettuce.</title>
        <authorList>
            <person name="Reyes-Chin-Wo S."/>
            <person name="Wang Z."/>
            <person name="Yang X."/>
            <person name="Kozik A."/>
            <person name="Arikit S."/>
            <person name="Song C."/>
            <person name="Xia L."/>
            <person name="Froenicke L."/>
            <person name="Lavelle D.O."/>
            <person name="Truco M.J."/>
            <person name="Xia R."/>
            <person name="Zhu S."/>
            <person name="Xu C."/>
            <person name="Xu H."/>
            <person name="Xu X."/>
            <person name="Cox K."/>
            <person name="Korf I."/>
            <person name="Meyers B.C."/>
            <person name="Michelmore R.W."/>
        </authorList>
    </citation>
    <scope>NUCLEOTIDE SEQUENCE [LARGE SCALE GENOMIC DNA]</scope>
    <source>
        <strain evidence="4">cv. Salinas</strain>
        <tissue evidence="3">Seedlings</tissue>
    </source>
</reference>
<feature type="compositionally biased region" description="Polar residues" evidence="1">
    <location>
        <begin position="168"/>
        <end position="184"/>
    </location>
</feature>
<evidence type="ECO:0000313" key="4">
    <source>
        <dbReference type="Proteomes" id="UP000235145"/>
    </source>
</evidence>